<evidence type="ECO:0000313" key="2">
    <source>
        <dbReference type="Proteomes" id="UP001500394"/>
    </source>
</evidence>
<keyword evidence="2" id="KW-1185">Reference proteome</keyword>
<sequence length="329" mass="36997">MLKNHLNKALYGLILFSLGLTSCEKEEISSSASDFIISSSVHAEDQIKSAYKVDISGGKDTLYVLTDKEFSISSEKADPENWISIEKVEKVSNSLYHVILDIKPLKETFELRTSVLSLITEDLDGGFVTVTQGYTRRFSDNFSWLRYGVVNPLDEGREVLMQSWTSTQLANGWTSTVGEDQEAAYVYGRFEHVKLGKDNYGADFISRNIGGIEKDSILVLSFNAVAYAPLFGEPDNNKLTVELQNGCQFEDGTTSQTIALNHFDSKSALVEQNLWNNSFHYLYIKKPETNTVISTIRVRFVTGNSISSPANRIFLDNFNIYSVHEFETH</sequence>
<name>A0ABP8R070_9SPHI</name>
<dbReference type="PROSITE" id="PS51257">
    <property type="entry name" value="PROKAR_LIPOPROTEIN"/>
    <property type="match status" value="1"/>
</dbReference>
<reference evidence="2" key="1">
    <citation type="journal article" date="2019" name="Int. J. Syst. Evol. Microbiol.">
        <title>The Global Catalogue of Microorganisms (GCM) 10K type strain sequencing project: providing services to taxonomists for standard genome sequencing and annotation.</title>
        <authorList>
            <consortium name="The Broad Institute Genomics Platform"/>
            <consortium name="The Broad Institute Genome Sequencing Center for Infectious Disease"/>
            <person name="Wu L."/>
            <person name="Ma J."/>
        </authorList>
    </citation>
    <scope>NUCLEOTIDE SEQUENCE [LARGE SCALE GENOMIC DNA]</scope>
    <source>
        <strain evidence="2">JCM 17858</strain>
    </source>
</reference>
<gene>
    <name evidence="1" type="ORF">GCM10023173_11560</name>
</gene>
<evidence type="ECO:0008006" key="3">
    <source>
        <dbReference type="Google" id="ProtNLM"/>
    </source>
</evidence>
<proteinExistence type="predicted"/>
<dbReference type="Proteomes" id="UP001500394">
    <property type="component" value="Unassembled WGS sequence"/>
</dbReference>
<protein>
    <recommendedName>
        <fullName evidence="3">BACON domain-containing protein</fullName>
    </recommendedName>
</protein>
<comment type="caution">
    <text evidence="1">The sequence shown here is derived from an EMBL/GenBank/DDBJ whole genome shotgun (WGS) entry which is preliminary data.</text>
</comment>
<organism evidence="1 2">
    <name type="scientific">Sphingobacterium thermophilum</name>
    <dbReference type="NCBI Taxonomy" id="768534"/>
    <lineage>
        <taxon>Bacteria</taxon>
        <taxon>Pseudomonadati</taxon>
        <taxon>Bacteroidota</taxon>
        <taxon>Sphingobacteriia</taxon>
        <taxon>Sphingobacteriales</taxon>
        <taxon>Sphingobacteriaceae</taxon>
        <taxon>Sphingobacterium</taxon>
    </lineage>
</organism>
<dbReference type="EMBL" id="BAABGR010000014">
    <property type="protein sequence ID" value="GAA4514690.1"/>
    <property type="molecule type" value="Genomic_DNA"/>
</dbReference>
<dbReference type="RefSeq" id="WP_345065976.1">
    <property type="nucleotide sequence ID" value="NZ_BAABGR010000014.1"/>
</dbReference>
<accession>A0ABP8R070</accession>
<evidence type="ECO:0000313" key="1">
    <source>
        <dbReference type="EMBL" id="GAA4514690.1"/>
    </source>
</evidence>